<protein>
    <submittedName>
        <fullName evidence="2">Uncharacterized protein</fullName>
    </submittedName>
</protein>
<sequence>MAGPLSLLSGAPVIIIRKEGADRPSVASMVNLSTHLSATSHSPRCQPAVTLHQKTVGAILRTIGGCCINWNFLVLPPRHHQHVSKFLLETFASPPPLPSSKEGAAFCSLVAPQHAALHSKKTLPALRADYARAQTAAVIVCKVRCNRKERKDCSPSPPPSSLPLWPLSDNSRANRFRRHNCHKEECCDTNDRQLRQLLTRSRLSHYSQSEVRDTPSTIPKASNVSRTKLCANRARALRIILPPRALGQALGRNELLMNDSAPKKPISAPGHWLSHASTASDPAQ</sequence>
<organism evidence="2 3">
    <name type="scientific">Cochliobolus sativus</name>
    <name type="common">Common root rot and spot blotch fungus</name>
    <name type="synonym">Bipolaris sorokiniana</name>
    <dbReference type="NCBI Taxonomy" id="45130"/>
    <lineage>
        <taxon>Eukaryota</taxon>
        <taxon>Fungi</taxon>
        <taxon>Dikarya</taxon>
        <taxon>Ascomycota</taxon>
        <taxon>Pezizomycotina</taxon>
        <taxon>Dothideomycetes</taxon>
        <taxon>Pleosporomycetidae</taxon>
        <taxon>Pleosporales</taxon>
        <taxon>Pleosporineae</taxon>
        <taxon>Pleosporaceae</taxon>
        <taxon>Bipolaris</taxon>
    </lineage>
</organism>
<name>A0A8H5ZKS6_COCSA</name>
<feature type="compositionally biased region" description="Polar residues" evidence="1">
    <location>
        <begin position="275"/>
        <end position="284"/>
    </location>
</feature>
<dbReference type="AlphaFoldDB" id="A0A8H5ZKS6"/>
<gene>
    <name evidence="2" type="ORF">GGP41_003944</name>
</gene>
<evidence type="ECO:0000313" key="3">
    <source>
        <dbReference type="Proteomes" id="UP000624244"/>
    </source>
</evidence>
<comment type="caution">
    <text evidence="2">The sequence shown here is derived from an EMBL/GenBank/DDBJ whole genome shotgun (WGS) entry which is preliminary data.</text>
</comment>
<feature type="region of interest" description="Disordered" evidence="1">
    <location>
        <begin position="261"/>
        <end position="284"/>
    </location>
</feature>
<reference evidence="2" key="1">
    <citation type="submission" date="2019-11" db="EMBL/GenBank/DDBJ databases">
        <title>Bipolaris sorokiniana Genome sequencing.</title>
        <authorList>
            <person name="Wang H."/>
        </authorList>
    </citation>
    <scope>NUCLEOTIDE SEQUENCE</scope>
</reference>
<accession>A0A8H5ZKS6</accession>
<evidence type="ECO:0000313" key="2">
    <source>
        <dbReference type="EMBL" id="KAF5851152.1"/>
    </source>
</evidence>
<dbReference type="Proteomes" id="UP000624244">
    <property type="component" value="Unassembled WGS sequence"/>
</dbReference>
<proteinExistence type="predicted"/>
<feature type="region of interest" description="Disordered" evidence="1">
    <location>
        <begin position="149"/>
        <end position="168"/>
    </location>
</feature>
<evidence type="ECO:0000256" key="1">
    <source>
        <dbReference type="SAM" id="MobiDB-lite"/>
    </source>
</evidence>
<dbReference type="EMBL" id="WNKQ01000005">
    <property type="protein sequence ID" value="KAF5851152.1"/>
    <property type="molecule type" value="Genomic_DNA"/>
</dbReference>